<evidence type="ECO:0000313" key="2">
    <source>
        <dbReference type="EMBL" id="KAH7377186.1"/>
    </source>
</evidence>
<keyword evidence="1" id="KW-0812">Transmembrane</keyword>
<keyword evidence="1" id="KW-1133">Transmembrane helix</keyword>
<gene>
    <name evidence="2" type="ORF">B0T11DRAFT_273732</name>
</gene>
<keyword evidence="3" id="KW-1185">Reference proteome</keyword>
<proteinExistence type="predicted"/>
<feature type="transmembrane region" description="Helical" evidence="1">
    <location>
        <begin position="25"/>
        <end position="49"/>
    </location>
</feature>
<evidence type="ECO:0000313" key="3">
    <source>
        <dbReference type="Proteomes" id="UP000813385"/>
    </source>
</evidence>
<reference evidence="2" key="1">
    <citation type="journal article" date="2021" name="Nat. Commun.">
        <title>Genetic determinants of endophytism in the Arabidopsis root mycobiome.</title>
        <authorList>
            <person name="Mesny F."/>
            <person name="Miyauchi S."/>
            <person name="Thiergart T."/>
            <person name="Pickel B."/>
            <person name="Atanasova L."/>
            <person name="Karlsson M."/>
            <person name="Huettel B."/>
            <person name="Barry K.W."/>
            <person name="Haridas S."/>
            <person name="Chen C."/>
            <person name="Bauer D."/>
            <person name="Andreopoulos W."/>
            <person name="Pangilinan J."/>
            <person name="LaButti K."/>
            <person name="Riley R."/>
            <person name="Lipzen A."/>
            <person name="Clum A."/>
            <person name="Drula E."/>
            <person name="Henrissat B."/>
            <person name="Kohler A."/>
            <person name="Grigoriev I.V."/>
            <person name="Martin F.M."/>
            <person name="Hacquard S."/>
        </authorList>
    </citation>
    <scope>NUCLEOTIDE SEQUENCE</scope>
    <source>
        <strain evidence="2">MPI-CAGE-AT-0016</strain>
    </source>
</reference>
<organism evidence="2 3">
    <name type="scientific">Plectosphaerella cucumerina</name>
    <dbReference type="NCBI Taxonomy" id="40658"/>
    <lineage>
        <taxon>Eukaryota</taxon>
        <taxon>Fungi</taxon>
        <taxon>Dikarya</taxon>
        <taxon>Ascomycota</taxon>
        <taxon>Pezizomycotina</taxon>
        <taxon>Sordariomycetes</taxon>
        <taxon>Hypocreomycetidae</taxon>
        <taxon>Glomerellales</taxon>
        <taxon>Plectosphaerellaceae</taxon>
        <taxon>Plectosphaerella</taxon>
    </lineage>
</organism>
<evidence type="ECO:0000256" key="1">
    <source>
        <dbReference type="SAM" id="Phobius"/>
    </source>
</evidence>
<accession>A0A8K0TWK7</accession>
<dbReference type="EMBL" id="JAGPXD010000001">
    <property type="protein sequence ID" value="KAH7377186.1"/>
    <property type="molecule type" value="Genomic_DNA"/>
</dbReference>
<protein>
    <submittedName>
        <fullName evidence="2">Uncharacterized protein</fullName>
    </submittedName>
</protein>
<comment type="caution">
    <text evidence="2">The sequence shown here is derived from an EMBL/GenBank/DDBJ whole genome shotgun (WGS) entry which is preliminary data.</text>
</comment>
<dbReference type="AlphaFoldDB" id="A0A8K0TWK7"/>
<name>A0A8K0TWK7_9PEZI</name>
<feature type="transmembrane region" description="Helical" evidence="1">
    <location>
        <begin position="61"/>
        <end position="79"/>
    </location>
</feature>
<sequence>MAVQVERPADGIVTLLSRAWPVDRAVAWLPVVLVDLTVLEFLVGLVAWYNANFGCWPAAMMSGQLGAMVLMSSFVAVYMRRMIHQDGSAGR</sequence>
<dbReference type="OrthoDB" id="4850621at2759"/>
<keyword evidence="1" id="KW-0472">Membrane</keyword>
<dbReference type="Proteomes" id="UP000813385">
    <property type="component" value="Unassembled WGS sequence"/>
</dbReference>